<evidence type="ECO:0000313" key="3">
    <source>
        <dbReference type="Proteomes" id="UP000446768"/>
    </source>
</evidence>
<feature type="transmembrane region" description="Helical" evidence="1">
    <location>
        <begin position="12"/>
        <end position="36"/>
    </location>
</feature>
<evidence type="ECO:0000256" key="1">
    <source>
        <dbReference type="SAM" id="Phobius"/>
    </source>
</evidence>
<gene>
    <name evidence="2" type="ORF">GJ700_12765</name>
</gene>
<reference evidence="2 3" key="1">
    <citation type="submission" date="2019-11" db="EMBL/GenBank/DDBJ databases">
        <title>Novel species isolated from a subtropical stream in China.</title>
        <authorList>
            <person name="Lu H."/>
        </authorList>
    </citation>
    <scope>NUCLEOTIDE SEQUENCE [LARGE SCALE GENOMIC DNA]</scope>
    <source>
        <strain evidence="2 3">FT92W</strain>
    </source>
</reference>
<feature type="transmembrane region" description="Helical" evidence="1">
    <location>
        <begin position="89"/>
        <end position="117"/>
    </location>
</feature>
<dbReference type="AlphaFoldDB" id="A0A7X2IMH7"/>
<name>A0A7X2IMH7_9BURK</name>
<accession>A0A7X2IMH7</accession>
<comment type="caution">
    <text evidence="2">The sequence shown here is derived from an EMBL/GenBank/DDBJ whole genome shotgun (WGS) entry which is preliminary data.</text>
</comment>
<keyword evidence="3" id="KW-1185">Reference proteome</keyword>
<organism evidence="2 3">
    <name type="scientific">Pseudoduganella rivuli</name>
    <dbReference type="NCBI Taxonomy" id="2666085"/>
    <lineage>
        <taxon>Bacteria</taxon>
        <taxon>Pseudomonadati</taxon>
        <taxon>Pseudomonadota</taxon>
        <taxon>Betaproteobacteria</taxon>
        <taxon>Burkholderiales</taxon>
        <taxon>Oxalobacteraceae</taxon>
        <taxon>Telluria group</taxon>
        <taxon>Pseudoduganella</taxon>
    </lineage>
</organism>
<dbReference type="EMBL" id="WKJJ01000007">
    <property type="protein sequence ID" value="MRV72580.1"/>
    <property type="molecule type" value="Genomic_DNA"/>
</dbReference>
<dbReference type="RefSeq" id="WP_154374296.1">
    <property type="nucleotide sequence ID" value="NZ_WKJJ01000007.1"/>
</dbReference>
<keyword evidence="1" id="KW-1133">Transmembrane helix</keyword>
<sequence>MPAFETTSAGAAAVKIFGVPVIAGAAATALTFCFMWPKTRHEAFIRFTCSILTSIILGPICMAALHSWWPDIFVSAKAIAAMEGLDPAMGMLVVAGPVMMLAGLPAWWLLGGVVLWLERRRGKDIAEIAHDAADAVKDVRGAL</sequence>
<dbReference type="Proteomes" id="UP000446768">
    <property type="component" value="Unassembled WGS sequence"/>
</dbReference>
<feature type="transmembrane region" description="Helical" evidence="1">
    <location>
        <begin position="43"/>
        <end position="69"/>
    </location>
</feature>
<keyword evidence="1" id="KW-0472">Membrane</keyword>
<proteinExistence type="predicted"/>
<protein>
    <submittedName>
        <fullName evidence="2">Uncharacterized protein</fullName>
    </submittedName>
</protein>
<evidence type="ECO:0000313" key="2">
    <source>
        <dbReference type="EMBL" id="MRV72580.1"/>
    </source>
</evidence>
<keyword evidence="1" id="KW-0812">Transmembrane</keyword>